<proteinExistence type="predicted"/>
<gene>
    <name evidence="2" type="ORF">HaLaN_32329</name>
</gene>
<protein>
    <submittedName>
        <fullName evidence="2">Uncharacterized protein</fullName>
    </submittedName>
</protein>
<feature type="non-terminal residue" evidence="2">
    <location>
        <position position="64"/>
    </location>
</feature>
<organism evidence="2 3">
    <name type="scientific">Haematococcus lacustris</name>
    <name type="common">Green alga</name>
    <name type="synonym">Haematococcus pluvialis</name>
    <dbReference type="NCBI Taxonomy" id="44745"/>
    <lineage>
        <taxon>Eukaryota</taxon>
        <taxon>Viridiplantae</taxon>
        <taxon>Chlorophyta</taxon>
        <taxon>core chlorophytes</taxon>
        <taxon>Chlorophyceae</taxon>
        <taxon>CS clade</taxon>
        <taxon>Chlamydomonadales</taxon>
        <taxon>Haematococcaceae</taxon>
        <taxon>Haematococcus</taxon>
    </lineage>
</organism>
<evidence type="ECO:0000256" key="1">
    <source>
        <dbReference type="SAM" id="MobiDB-lite"/>
    </source>
</evidence>
<dbReference type="Proteomes" id="UP000485058">
    <property type="component" value="Unassembled WGS sequence"/>
</dbReference>
<dbReference type="AlphaFoldDB" id="A0A6A0AK96"/>
<dbReference type="EMBL" id="BLLF01007590">
    <property type="protein sequence ID" value="GFH33018.1"/>
    <property type="molecule type" value="Genomic_DNA"/>
</dbReference>
<feature type="compositionally biased region" description="Polar residues" evidence="1">
    <location>
        <begin position="41"/>
        <end position="53"/>
    </location>
</feature>
<evidence type="ECO:0000313" key="3">
    <source>
        <dbReference type="Proteomes" id="UP000485058"/>
    </source>
</evidence>
<feature type="non-terminal residue" evidence="2">
    <location>
        <position position="1"/>
    </location>
</feature>
<evidence type="ECO:0000313" key="2">
    <source>
        <dbReference type="EMBL" id="GFH33018.1"/>
    </source>
</evidence>
<feature type="region of interest" description="Disordered" evidence="1">
    <location>
        <begin position="29"/>
        <end position="53"/>
    </location>
</feature>
<sequence>LRGGLLGAICKADLLAATSCGCVRTVLPPANERDGQPSPYPTTNFSSPPTLFAQPSSQFLITRI</sequence>
<reference evidence="2 3" key="1">
    <citation type="submission" date="2020-02" db="EMBL/GenBank/DDBJ databases">
        <title>Draft genome sequence of Haematococcus lacustris strain NIES-144.</title>
        <authorList>
            <person name="Morimoto D."/>
            <person name="Nakagawa S."/>
            <person name="Yoshida T."/>
            <person name="Sawayama S."/>
        </authorList>
    </citation>
    <scope>NUCLEOTIDE SEQUENCE [LARGE SCALE GENOMIC DNA]</scope>
    <source>
        <strain evidence="2 3">NIES-144</strain>
    </source>
</reference>
<comment type="caution">
    <text evidence="2">The sequence shown here is derived from an EMBL/GenBank/DDBJ whole genome shotgun (WGS) entry which is preliminary data.</text>
</comment>
<name>A0A6A0AK96_HAELA</name>
<accession>A0A6A0AK96</accession>
<keyword evidence="3" id="KW-1185">Reference proteome</keyword>